<dbReference type="RefSeq" id="XP_009531828.1">
    <property type="nucleotide sequence ID" value="XM_009533533.1"/>
</dbReference>
<dbReference type="GeneID" id="20642301"/>
<protein>
    <submittedName>
        <fullName evidence="1">Uncharacterized protein</fullName>
    </submittedName>
</protein>
<evidence type="ECO:0000313" key="1">
    <source>
        <dbReference type="EMBL" id="EGZ11495.1"/>
    </source>
</evidence>
<dbReference type="SMR" id="G4ZVH7"/>
<gene>
    <name evidence="1" type="ORF">PHYSODRAFT_303541</name>
</gene>
<dbReference type="KEGG" id="psoj:PHYSODRAFT_303541"/>
<organism evidence="1 2">
    <name type="scientific">Phytophthora sojae (strain P6497)</name>
    <name type="common">Soybean stem and root rot agent</name>
    <name type="synonym">Phytophthora megasperma f. sp. glycines</name>
    <dbReference type="NCBI Taxonomy" id="1094619"/>
    <lineage>
        <taxon>Eukaryota</taxon>
        <taxon>Sar</taxon>
        <taxon>Stramenopiles</taxon>
        <taxon>Oomycota</taxon>
        <taxon>Peronosporomycetes</taxon>
        <taxon>Peronosporales</taxon>
        <taxon>Peronosporaceae</taxon>
        <taxon>Phytophthora</taxon>
    </lineage>
</organism>
<dbReference type="InterPro" id="IPR009003">
    <property type="entry name" value="Peptidase_S1_PA"/>
</dbReference>
<keyword evidence="2" id="KW-1185">Reference proteome</keyword>
<dbReference type="EMBL" id="JH159157">
    <property type="protein sequence ID" value="EGZ11495.1"/>
    <property type="molecule type" value="Genomic_DNA"/>
</dbReference>
<proteinExistence type="predicted"/>
<reference evidence="1 2" key="1">
    <citation type="journal article" date="2006" name="Science">
        <title>Phytophthora genome sequences uncover evolutionary origins and mechanisms of pathogenesis.</title>
        <authorList>
            <person name="Tyler B.M."/>
            <person name="Tripathy S."/>
            <person name="Zhang X."/>
            <person name="Dehal P."/>
            <person name="Jiang R.H."/>
            <person name="Aerts A."/>
            <person name="Arredondo F.D."/>
            <person name="Baxter L."/>
            <person name="Bensasson D."/>
            <person name="Beynon J.L."/>
            <person name="Chapman J."/>
            <person name="Damasceno C.M."/>
            <person name="Dorrance A.E."/>
            <person name="Dou D."/>
            <person name="Dickerman A.W."/>
            <person name="Dubchak I.L."/>
            <person name="Garbelotto M."/>
            <person name="Gijzen M."/>
            <person name="Gordon S.G."/>
            <person name="Govers F."/>
            <person name="Grunwald N.J."/>
            <person name="Huang W."/>
            <person name="Ivors K.L."/>
            <person name="Jones R.W."/>
            <person name="Kamoun S."/>
            <person name="Krampis K."/>
            <person name="Lamour K.H."/>
            <person name="Lee M.K."/>
            <person name="McDonald W.H."/>
            <person name="Medina M."/>
            <person name="Meijer H.J."/>
            <person name="Nordberg E.K."/>
            <person name="Maclean D.J."/>
            <person name="Ospina-Giraldo M.D."/>
            <person name="Morris P.F."/>
            <person name="Phuntumart V."/>
            <person name="Putnam N.H."/>
            <person name="Rash S."/>
            <person name="Rose J.K."/>
            <person name="Sakihama Y."/>
            <person name="Salamov A.A."/>
            <person name="Savidor A."/>
            <person name="Scheuring C.F."/>
            <person name="Smith B.M."/>
            <person name="Sobral B.W."/>
            <person name="Terry A."/>
            <person name="Torto-Alalibo T.A."/>
            <person name="Win J."/>
            <person name="Xu Z."/>
            <person name="Zhang H."/>
            <person name="Grigoriev I.V."/>
            <person name="Rokhsar D.S."/>
            <person name="Boore J.L."/>
        </authorList>
    </citation>
    <scope>NUCLEOTIDE SEQUENCE [LARGE SCALE GENOMIC DNA]</scope>
    <source>
        <strain evidence="1 2">P6497</strain>
    </source>
</reference>
<dbReference type="InParanoid" id="G4ZVH7"/>
<dbReference type="SUPFAM" id="SSF50494">
    <property type="entry name" value="Trypsin-like serine proteases"/>
    <property type="match status" value="1"/>
</dbReference>
<dbReference type="Proteomes" id="UP000002640">
    <property type="component" value="Unassembled WGS sequence"/>
</dbReference>
<dbReference type="AlphaFoldDB" id="G4ZVH7"/>
<evidence type="ECO:0000313" key="2">
    <source>
        <dbReference type="Proteomes" id="UP000002640"/>
    </source>
</evidence>
<accession>G4ZVH7</accession>
<name>G4ZVH7_PHYSP</name>
<sequence length="156" mass="17439">MSGRRRRIKCYVEQVKDFDEYGVTLMKQERGVPLARCLIPETDLEDGQQVVVAGIGMIERFQQTVPLGLRAQIDSISGGVVKVDNIYDCTAGGPILNPTSNRFVGMITSIEKDSWLKSGRASFCPLTLSSPLWIKIGQAMQRYLAERLRHLPVQTL</sequence>